<keyword evidence="1" id="KW-0479">Metal-binding</keyword>
<organism evidence="7 8">
    <name type="scientific">Molorchus minor</name>
    <dbReference type="NCBI Taxonomy" id="1323400"/>
    <lineage>
        <taxon>Eukaryota</taxon>
        <taxon>Metazoa</taxon>
        <taxon>Ecdysozoa</taxon>
        <taxon>Arthropoda</taxon>
        <taxon>Hexapoda</taxon>
        <taxon>Insecta</taxon>
        <taxon>Pterygota</taxon>
        <taxon>Neoptera</taxon>
        <taxon>Endopterygota</taxon>
        <taxon>Coleoptera</taxon>
        <taxon>Polyphaga</taxon>
        <taxon>Cucujiformia</taxon>
        <taxon>Chrysomeloidea</taxon>
        <taxon>Cerambycidae</taxon>
        <taxon>Lamiinae</taxon>
        <taxon>Monochamini</taxon>
        <taxon>Molorchus</taxon>
    </lineage>
</organism>
<gene>
    <name evidence="7" type="ORF">NQ317_000666</name>
</gene>
<keyword evidence="3 5" id="KW-0863">Zinc-finger</keyword>
<dbReference type="InterPro" id="IPR013087">
    <property type="entry name" value="Znf_C2H2_type"/>
</dbReference>
<dbReference type="Pfam" id="PF12874">
    <property type="entry name" value="zf-met"/>
    <property type="match status" value="2"/>
</dbReference>
<feature type="domain" description="C2H2-type" evidence="6">
    <location>
        <begin position="223"/>
        <end position="245"/>
    </location>
</feature>
<protein>
    <recommendedName>
        <fullName evidence="6">C2H2-type domain-containing protein</fullName>
    </recommendedName>
</protein>
<evidence type="ECO:0000256" key="2">
    <source>
        <dbReference type="ARBA" id="ARBA00022737"/>
    </source>
</evidence>
<reference evidence="7" key="1">
    <citation type="journal article" date="2023" name="Insect Mol. Biol.">
        <title>Genome sequencing provides insights into the evolution of gene families encoding plant cell wall-degrading enzymes in longhorned beetles.</title>
        <authorList>
            <person name="Shin N.R."/>
            <person name="Okamura Y."/>
            <person name="Kirsch R."/>
            <person name="Pauchet Y."/>
        </authorList>
    </citation>
    <scope>NUCLEOTIDE SEQUENCE</scope>
    <source>
        <strain evidence="7">MMC_N1</strain>
    </source>
</reference>
<dbReference type="EMBL" id="JAPWTJ010003037">
    <property type="protein sequence ID" value="KAJ8963560.1"/>
    <property type="molecule type" value="Genomic_DNA"/>
</dbReference>
<evidence type="ECO:0000259" key="6">
    <source>
        <dbReference type="PROSITE" id="PS50157"/>
    </source>
</evidence>
<dbReference type="InterPro" id="IPR036236">
    <property type="entry name" value="Znf_C2H2_sf"/>
</dbReference>
<dbReference type="PANTHER" id="PTHR24379:SF121">
    <property type="entry name" value="C2H2-TYPE DOMAIN-CONTAINING PROTEIN"/>
    <property type="match status" value="1"/>
</dbReference>
<proteinExistence type="predicted"/>
<evidence type="ECO:0000256" key="1">
    <source>
        <dbReference type="ARBA" id="ARBA00022723"/>
    </source>
</evidence>
<evidence type="ECO:0000313" key="8">
    <source>
        <dbReference type="Proteomes" id="UP001162164"/>
    </source>
</evidence>
<dbReference type="SMART" id="SM00355">
    <property type="entry name" value="ZnF_C2H2"/>
    <property type="match status" value="4"/>
</dbReference>
<dbReference type="Gene3D" id="3.30.160.60">
    <property type="entry name" value="Classic Zinc Finger"/>
    <property type="match status" value="2"/>
</dbReference>
<name>A0ABQ9ISM6_9CUCU</name>
<feature type="domain" description="C2H2-type" evidence="6">
    <location>
        <begin position="161"/>
        <end position="188"/>
    </location>
</feature>
<evidence type="ECO:0000256" key="4">
    <source>
        <dbReference type="ARBA" id="ARBA00022833"/>
    </source>
</evidence>
<sequence length="278" mass="32966">MTCSETSNFSSLDIMKGEGLVSQEMLDLYLPEMDYNIVELMVCRSCVTSLVSYLTFAWACVTTEEKIKYYWQQNSNGRELVDLNHVQIFCKENEYDVFRKEPRLDILETKLKCNLKRHLLVHRENSEVKMYTCETCHFETKHINSYTNHLRVHKIVNEKMYRCETCHLKTKHKNNLKRHLLSHRAGSEVDMYQCEVCHLKTKHKNSFKNHLLVHKKNCDVEMYACETCNFKTKHKTSLKRHILVHRENIGSEVEMFECANCQYKTVHKEYLKSTSFGS</sequence>
<evidence type="ECO:0000313" key="7">
    <source>
        <dbReference type="EMBL" id="KAJ8963560.1"/>
    </source>
</evidence>
<dbReference type="PROSITE" id="PS50157">
    <property type="entry name" value="ZINC_FINGER_C2H2_2"/>
    <property type="match status" value="2"/>
</dbReference>
<dbReference type="SUPFAM" id="SSF57667">
    <property type="entry name" value="beta-beta-alpha zinc fingers"/>
    <property type="match status" value="1"/>
</dbReference>
<evidence type="ECO:0000256" key="3">
    <source>
        <dbReference type="ARBA" id="ARBA00022771"/>
    </source>
</evidence>
<evidence type="ECO:0000256" key="5">
    <source>
        <dbReference type="PROSITE-ProRule" id="PRU00042"/>
    </source>
</evidence>
<keyword evidence="8" id="KW-1185">Reference proteome</keyword>
<keyword evidence="4" id="KW-0862">Zinc</keyword>
<dbReference type="PANTHER" id="PTHR24379">
    <property type="entry name" value="KRAB AND ZINC FINGER DOMAIN-CONTAINING"/>
    <property type="match status" value="1"/>
</dbReference>
<dbReference type="Proteomes" id="UP001162164">
    <property type="component" value="Unassembled WGS sequence"/>
</dbReference>
<accession>A0ABQ9ISM6</accession>
<comment type="caution">
    <text evidence="7">The sequence shown here is derived from an EMBL/GenBank/DDBJ whole genome shotgun (WGS) entry which is preliminary data.</text>
</comment>
<keyword evidence="2" id="KW-0677">Repeat</keyword>